<dbReference type="EMBL" id="SMRU01000047">
    <property type="protein sequence ID" value="TDF88092.1"/>
    <property type="molecule type" value="Genomic_DNA"/>
</dbReference>
<gene>
    <name evidence="2" type="ORF">E1809_24030</name>
</gene>
<organism evidence="2 3">
    <name type="scientific">Arthrobacter terricola</name>
    <dbReference type="NCBI Taxonomy" id="2547396"/>
    <lineage>
        <taxon>Bacteria</taxon>
        <taxon>Bacillati</taxon>
        <taxon>Actinomycetota</taxon>
        <taxon>Actinomycetes</taxon>
        <taxon>Micrococcales</taxon>
        <taxon>Micrococcaceae</taxon>
        <taxon>Arthrobacter</taxon>
    </lineage>
</organism>
<name>A0A4R5K8W4_9MICC</name>
<dbReference type="AlphaFoldDB" id="A0A4R5K8W4"/>
<keyword evidence="3" id="KW-1185">Reference proteome</keyword>
<accession>A0A4R5K8W4</accession>
<evidence type="ECO:0000313" key="3">
    <source>
        <dbReference type="Proteomes" id="UP000295511"/>
    </source>
</evidence>
<reference evidence="2 3" key="1">
    <citation type="submission" date="2019-03" db="EMBL/GenBank/DDBJ databases">
        <title>Whole genome sequence of Arthrobacter sp JH1-1.</title>
        <authorList>
            <person name="Trinh H.N."/>
        </authorList>
    </citation>
    <scope>NUCLEOTIDE SEQUENCE [LARGE SCALE GENOMIC DNA]</scope>
    <source>
        <strain evidence="2 3">JH1-1</strain>
    </source>
</reference>
<feature type="region of interest" description="Disordered" evidence="1">
    <location>
        <begin position="19"/>
        <end position="62"/>
    </location>
</feature>
<evidence type="ECO:0000313" key="2">
    <source>
        <dbReference type="EMBL" id="TDF88092.1"/>
    </source>
</evidence>
<protein>
    <submittedName>
        <fullName evidence="2">Uncharacterized protein</fullName>
    </submittedName>
</protein>
<dbReference type="Proteomes" id="UP000295511">
    <property type="component" value="Unassembled WGS sequence"/>
</dbReference>
<comment type="caution">
    <text evidence="2">The sequence shown here is derived from an EMBL/GenBank/DDBJ whole genome shotgun (WGS) entry which is preliminary data.</text>
</comment>
<evidence type="ECO:0000256" key="1">
    <source>
        <dbReference type="SAM" id="MobiDB-lite"/>
    </source>
</evidence>
<proteinExistence type="predicted"/>
<sequence>MLACRARHDLVPQSTMIRGVLSPGSDRRQGIANGDQTSRRPYRGRPAVTWMPNSGAAGHASAVRSERNSGGYCVIKDHESVDVFIG</sequence>
<feature type="non-terminal residue" evidence="2">
    <location>
        <position position="86"/>
    </location>
</feature>